<feature type="region of interest" description="Disordered" evidence="1">
    <location>
        <begin position="1"/>
        <end position="66"/>
    </location>
</feature>
<protein>
    <submittedName>
        <fullName evidence="2">Uncharacterized protein</fullName>
    </submittedName>
</protein>
<reference evidence="3" key="1">
    <citation type="journal article" date="2010" name="Nat. Biotechnol.">
        <title>Draft genome sequence of the oilseed species Ricinus communis.</title>
        <authorList>
            <person name="Chan A.P."/>
            <person name="Crabtree J."/>
            <person name="Zhao Q."/>
            <person name="Lorenzi H."/>
            <person name="Orvis J."/>
            <person name="Puiu D."/>
            <person name="Melake-Berhan A."/>
            <person name="Jones K.M."/>
            <person name="Redman J."/>
            <person name="Chen G."/>
            <person name="Cahoon E.B."/>
            <person name="Gedil M."/>
            <person name="Stanke M."/>
            <person name="Haas B.J."/>
            <person name="Wortman J.R."/>
            <person name="Fraser-Liggett C.M."/>
            <person name="Ravel J."/>
            <person name="Rabinowicz P.D."/>
        </authorList>
    </citation>
    <scope>NUCLEOTIDE SEQUENCE [LARGE SCALE GENOMIC DNA]</scope>
    <source>
        <strain evidence="3">cv. Hale</strain>
    </source>
</reference>
<gene>
    <name evidence="2" type="ORF">RCOM_1794100</name>
</gene>
<name>B9THX0_RICCO</name>
<evidence type="ECO:0000313" key="2">
    <source>
        <dbReference type="EMBL" id="EEF24545.1"/>
    </source>
</evidence>
<dbReference type="Proteomes" id="UP000008311">
    <property type="component" value="Unassembled WGS sequence"/>
</dbReference>
<dbReference type="InParanoid" id="B9THX0"/>
<feature type="non-terminal residue" evidence="2">
    <location>
        <position position="1"/>
    </location>
</feature>
<feature type="compositionally biased region" description="Pro residues" evidence="1">
    <location>
        <begin position="25"/>
        <end position="48"/>
    </location>
</feature>
<dbReference type="EMBL" id="EQ981954">
    <property type="protein sequence ID" value="EEF24545.1"/>
    <property type="molecule type" value="Genomic_DNA"/>
</dbReference>
<sequence length="66" mass="7365">QEPDMIPDLIATRRTVPHYAHRAPDPAPIEEPPPDPFEPADPHQPPIRTPQNDEPPVDPNPSVTLH</sequence>
<proteinExistence type="predicted"/>
<accession>B9THX0</accession>
<evidence type="ECO:0000313" key="3">
    <source>
        <dbReference type="Proteomes" id="UP000008311"/>
    </source>
</evidence>
<dbReference type="AlphaFoldDB" id="B9THX0"/>
<organism evidence="2 3">
    <name type="scientific">Ricinus communis</name>
    <name type="common">Castor bean</name>
    <dbReference type="NCBI Taxonomy" id="3988"/>
    <lineage>
        <taxon>Eukaryota</taxon>
        <taxon>Viridiplantae</taxon>
        <taxon>Streptophyta</taxon>
        <taxon>Embryophyta</taxon>
        <taxon>Tracheophyta</taxon>
        <taxon>Spermatophyta</taxon>
        <taxon>Magnoliopsida</taxon>
        <taxon>eudicotyledons</taxon>
        <taxon>Gunneridae</taxon>
        <taxon>Pentapetalae</taxon>
        <taxon>rosids</taxon>
        <taxon>fabids</taxon>
        <taxon>Malpighiales</taxon>
        <taxon>Euphorbiaceae</taxon>
        <taxon>Acalyphoideae</taxon>
        <taxon>Acalypheae</taxon>
        <taxon>Ricinus</taxon>
    </lineage>
</organism>
<evidence type="ECO:0000256" key="1">
    <source>
        <dbReference type="SAM" id="MobiDB-lite"/>
    </source>
</evidence>
<keyword evidence="3" id="KW-1185">Reference proteome</keyword>